<feature type="non-terminal residue" evidence="1">
    <location>
        <position position="195"/>
    </location>
</feature>
<organism evidence="1 2">
    <name type="scientific">Diploptera punctata</name>
    <name type="common">Pacific beetle cockroach</name>
    <dbReference type="NCBI Taxonomy" id="6984"/>
    <lineage>
        <taxon>Eukaryota</taxon>
        <taxon>Metazoa</taxon>
        <taxon>Ecdysozoa</taxon>
        <taxon>Arthropoda</taxon>
        <taxon>Hexapoda</taxon>
        <taxon>Insecta</taxon>
        <taxon>Pterygota</taxon>
        <taxon>Neoptera</taxon>
        <taxon>Polyneoptera</taxon>
        <taxon>Dictyoptera</taxon>
        <taxon>Blattodea</taxon>
        <taxon>Blaberoidea</taxon>
        <taxon>Blaberidae</taxon>
        <taxon>Diplopterinae</taxon>
        <taxon>Diploptera</taxon>
    </lineage>
</organism>
<protein>
    <submittedName>
        <fullName evidence="1">Uncharacterized protein</fullName>
    </submittedName>
</protein>
<gene>
    <name evidence="1" type="ORF">L9F63_001773</name>
</gene>
<name>A0AAD8EIR8_DIPPU</name>
<accession>A0AAD8EIR8</accession>
<evidence type="ECO:0000313" key="2">
    <source>
        <dbReference type="Proteomes" id="UP001233999"/>
    </source>
</evidence>
<reference evidence="1" key="2">
    <citation type="submission" date="2023-05" db="EMBL/GenBank/DDBJ databases">
        <authorList>
            <person name="Fouks B."/>
        </authorList>
    </citation>
    <scope>NUCLEOTIDE SEQUENCE</scope>
    <source>
        <strain evidence="1">Stay&amp;Tobe</strain>
        <tissue evidence="1">Testes</tissue>
    </source>
</reference>
<comment type="caution">
    <text evidence="1">The sequence shown here is derived from an EMBL/GenBank/DDBJ whole genome shotgun (WGS) entry which is preliminary data.</text>
</comment>
<reference evidence="1" key="1">
    <citation type="journal article" date="2023" name="IScience">
        <title>Live-bearing cockroach genome reveals convergent evolutionary mechanisms linked to viviparity in insects and beyond.</title>
        <authorList>
            <person name="Fouks B."/>
            <person name="Harrison M.C."/>
            <person name="Mikhailova A.A."/>
            <person name="Marchal E."/>
            <person name="English S."/>
            <person name="Carruthers M."/>
            <person name="Jennings E.C."/>
            <person name="Chiamaka E.L."/>
            <person name="Frigard R.A."/>
            <person name="Pippel M."/>
            <person name="Attardo G.M."/>
            <person name="Benoit J.B."/>
            <person name="Bornberg-Bauer E."/>
            <person name="Tobe S.S."/>
        </authorList>
    </citation>
    <scope>NUCLEOTIDE SEQUENCE</scope>
    <source>
        <strain evidence="1">Stay&amp;Tobe</strain>
    </source>
</reference>
<keyword evidence="2" id="KW-1185">Reference proteome</keyword>
<evidence type="ECO:0000313" key="1">
    <source>
        <dbReference type="EMBL" id="KAJ9591686.1"/>
    </source>
</evidence>
<proteinExistence type="predicted"/>
<sequence>GNFYVDQHCDLNSGPYNWDSQMLPTSSTPMQVVDASLDTSYLGSNITILRKNFLHKMGASSYNWDINQGHLFSSRYFFEFRYMKMKVDVYFYTFCDVPITWLQYLTIVSSTVLMSVAEGCKGYTLEYVFWNVLNSLYDALTKITKVFDWGWFRISAETVQHRIGEFHSFRHFFCTMNVVLSFYLQPFASNKQLKL</sequence>
<dbReference type="AlphaFoldDB" id="A0AAD8EIR8"/>
<dbReference type="EMBL" id="JASPKZ010003860">
    <property type="protein sequence ID" value="KAJ9591686.1"/>
    <property type="molecule type" value="Genomic_DNA"/>
</dbReference>
<feature type="non-terminal residue" evidence="1">
    <location>
        <position position="1"/>
    </location>
</feature>
<dbReference type="Proteomes" id="UP001233999">
    <property type="component" value="Unassembled WGS sequence"/>
</dbReference>